<dbReference type="OrthoDB" id="6001668at2"/>
<sequence length="475" mass="50771">MPLSAQAQAVVDAFGNQSGVTAEQLANLQATIVASPALTREVNDAVAQGHLQRIVPLNNPHAGGEYNRDAHEMRLPLGMLSAPAGGHFDRGEPTFVLGHELQHGFNAAATAQAQTTFTHELAVVAQSPGHDHDYTAPIGRLIAANRCDEAGAEISGWNAIVSAARQEAADHKRPAPTLADVYARNPGRMDDFIDVDRSHFPPTYAMKPNLTVNADLTMPATAHNIEGMGRNYFDRSGGLGHNGNSDYANYYGAYAVGVAATYERHYNPQAAGHTAPAHEMSLNLAQLHLDPRIMAENGIDLGPDTRPMPYADKSTQPPSQAHLDHTIQTHVYTPPAPIEPVLAPGLKDVAHPGHALYEQAYTAVLALDARHGREPDQRSDNLAAALCVAACRDGMSAIHHVELSEDASRAFAVQGDVRSPLKRIAQVDTGEAVRTTVAQSSRTWEQLGLEHSTAALQIAQPTIAPVQQAPLRLPG</sequence>
<name>A0A160MWD0_9GAMM</name>
<gene>
    <name evidence="2" type="ORF">ATSB10_00290</name>
</gene>
<evidence type="ECO:0000313" key="2">
    <source>
        <dbReference type="EMBL" id="AND67483.1"/>
    </source>
</evidence>
<dbReference type="Proteomes" id="UP000077255">
    <property type="component" value="Chromosome"/>
</dbReference>
<proteinExistence type="predicted"/>
<dbReference type="InterPro" id="IPR046519">
    <property type="entry name" value="X-Tfes_XVIPCD"/>
</dbReference>
<keyword evidence="3" id="KW-1185">Reference proteome</keyword>
<dbReference type="PATRIC" id="fig|445710.3.peg.29"/>
<dbReference type="Pfam" id="PF20410">
    <property type="entry name" value="X-Tfes_XVIPCD"/>
    <property type="match status" value="1"/>
</dbReference>
<evidence type="ECO:0000313" key="3">
    <source>
        <dbReference type="Proteomes" id="UP000077255"/>
    </source>
</evidence>
<accession>A0A160MWD0</accession>
<evidence type="ECO:0000259" key="1">
    <source>
        <dbReference type="Pfam" id="PF20410"/>
    </source>
</evidence>
<dbReference type="AlphaFoldDB" id="A0A160MWD0"/>
<feature type="domain" description="X-Tfes XVIPCD" evidence="1">
    <location>
        <begin position="348"/>
        <end position="446"/>
    </location>
</feature>
<dbReference type="RefSeq" id="WP_063669876.1">
    <property type="nucleotide sequence ID" value="NZ_CP014841.1"/>
</dbReference>
<protein>
    <recommendedName>
        <fullName evidence="1">X-Tfes XVIPCD domain-containing protein</fullName>
    </recommendedName>
</protein>
<dbReference type="EMBL" id="CP014841">
    <property type="protein sequence ID" value="AND67483.1"/>
    <property type="molecule type" value="Genomic_DNA"/>
</dbReference>
<reference evidence="2 3" key="1">
    <citation type="submission" date="2016-02" db="EMBL/GenBank/DDBJ databases">
        <title>Complete genome sequencing and analysis of ATSB10, Dyella thiooxydans isolated from rhizosphere soil of sunflower (Helianthus annuus L.).</title>
        <authorList>
            <person name="Lee Y."/>
            <person name="Hwangbo K."/>
            <person name="Chung H."/>
            <person name="Yoo J."/>
            <person name="Kim K.Y."/>
            <person name="Sa T.M."/>
            <person name="Um Y."/>
            <person name="Madhaiyan M."/>
        </authorList>
    </citation>
    <scope>NUCLEOTIDE SEQUENCE [LARGE SCALE GENOMIC DNA]</scope>
    <source>
        <strain evidence="2 3">ATSB10</strain>
    </source>
</reference>
<organism evidence="2 3">
    <name type="scientific">Dyella thiooxydans</name>
    <dbReference type="NCBI Taxonomy" id="445710"/>
    <lineage>
        <taxon>Bacteria</taxon>
        <taxon>Pseudomonadati</taxon>
        <taxon>Pseudomonadota</taxon>
        <taxon>Gammaproteobacteria</taxon>
        <taxon>Lysobacterales</taxon>
        <taxon>Rhodanobacteraceae</taxon>
        <taxon>Dyella</taxon>
    </lineage>
</organism>
<dbReference type="KEGG" id="dtx:ATSB10_00290"/>